<comment type="caution">
    <text evidence="2">The sequence shown here is derived from an EMBL/GenBank/DDBJ whole genome shotgun (WGS) entry which is preliminary data.</text>
</comment>
<protein>
    <submittedName>
        <fullName evidence="2">DUF4893 domain-containing protein</fullName>
    </submittedName>
</protein>
<dbReference type="PROSITE" id="PS51257">
    <property type="entry name" value="PROKAR_LIPOPROTEIN"/>
    <property type="match status" value="1"/>
</dbReference>
<dbReference type="RefSeq" id="WP_264943545.1">
    <property type="nucleotide sequence ID" value="NZ_JAPDRA010000003.1"/>
</dbReference>
<dbReference type="Proteomes" id="UP001596977">
    <property type="component" value="Unassembled WGS sequence"/>
</dbReference>
<organism evidence="2 3">
    <name type="scientific">Sphingomonas canadensis</name>
    <dbReference type="NCBI Taxonomy" id="1219257"/>
    <lineage>
        <taxon>Bacteria</taxon>
        <taxon>Pseudomonadati</taxon>
        <taxon>Pseudomonadota</taxon>
        <taxon>Alphaproteobacteria</taxon>
        <taxon>Sphingomonadales</taxon>
        <taxon>Sphingomonadaceae</taxon>
        <taxon>Sphingomonas</taxon>
    </lineage>
</organism>
<proteinExistence type="predicted"/>
<feature type="signal peptide" evidence="1">
    <location>
        <begin position="1"/>
        <end position="22"/>
    </location>
</feature>
<accession>A0ABW3H3U0</accession>
<keyword evidence="3" id="KW-1185">Reference proteome</keyword>
<name>A0ABW3H3U0_9SPHN</name>
<feature type="chain" id="PRO_5045221668" evidence="1">
    <location>
        <begin position="23"/>
        <end position="216"/>
    </location>
</feature>
<evidence type="ECO:0000313" key="2">
    <source>
        <dbReference type="EMBL" id="MFD0946171.1"/>
    </source>
</evidence>
<gene>
    <name evidence="2" type="ORF">ACFQ1E_07480</name>
</gene>
<sequence>MYWKPIAAALLPGLLLSGCAGGAARAGTGTAAERVTSWRKVATEADRKRLRDWHRAWDSALPRARTADGGAIAADPALFAPDEARSGPALPPGGYRCRVFKLGAAGTAMREFTAYPAFRCKISDEGGMASFQKLTGSQRPTGLLFPDDGTRMVFVGTLMLGDETAPLRYGADPQRDMIGYVDRIGERRWRLVLPWPSFESQLDVIELVPEEAGAAP</sequence>
<dbReference type="InterPro" id="IPR032609">
    <property type="entry name" value="DUF4893"/>
</dbReference>
<evidence type="ECO:0000313" key="3">
    <source>
        <dbReference type="Proteomes" id="UP001596977"/>
    </source>
</evidence>
<dbReference type="EMBL" id="JBHTJG010000003">
    <property type="protein sequence ID" value="MFD0946171.1"/>
    <property type="molecule type" value="Genomic_DNA"/>
</dbReference>
<reference evidence="3" key="1">
    <citation type="journal article" date="2019" name="Int. J. Syst. Evol. Microbiol.">
        <title>The Global Catalogue of Microorganisms (GCM) 10K type strain sequencing project: providing services to taxonomists for standard genome sequencing and annotation.</title>
        <authorList>
            <consortium name="The Broad Institute Genomics Platform"/>
            <consortium name="The Broad Institute Genome Sequencing Center for Infectious Disease"/>
            <person name="Wu L."/>
            <person name="Ma J."/>
        </authorList>
    </citation>
    <scope>NUCLEOTIDE SEQUENCE [LARGE SCALE GENOMIC DNA]</scope>
    <source>
        <strain evidence="3">CCUG 62982</strain>
    </source>
</reference>
<evidence type="ECO:0000256" key="1">
    <source>
        <dbReference type="SAM" id="SignalP"/>
    </source>
</evidence>
<dbReference type="Pfam" id="PF16233">
    <property type="entry name" value="DUF4893"/>
    <property type="match status" value="1"/>
</dbReference>
<keyword evidence="1" id="KW-0732">Signal</keyword>